<evidence type="ECO:0000313" key="2">
    <source>
        <dbReference type="EMBL" id="GKU86382.1"/>
    </source>
</evidence>
<feature type="signal peptide" evidence="1">
    <location>
        <begin position="1"/>
        <end position="15"/>
    </location>
</feature>
<protein>
    <submittedName>
        <fullName evidence="2">Uncharacterized protein</fullName>
    </submittedName>
</protein>
<organism evidence="2 3">
    <name type="scientific">Rubroshorea leprosula</name>
    <dbReference type="NCBI Taxonomy" id="152421"/>
    <lineage>
        <taxon>Eukaryota</taxon>
        <taxon>Viridiplantae</taxon>
        <taxon>Streptophyta</taxon>
        <taxon>Embryophyta</taxon>
        <taxon>Tracheophyta</taxon>
        <taxon>Spermatophyta</taxon>
        <taxon>Magnoliopsida</taxon>
        <taxon>eudicotyledons</taxon>
        <taxon>Gunneridae</taxon>
        <taxon>Pentapetalae</taxon>
        <taxon>rosids</taxon>
        <taxon>malvids</taxon>
        <taxon>Malvales</taxon>
        <taxon>Dipterocarpaceae</taxon>
        <taxon>Rubroshorea</taxon>
    </lineage>
</organism>
<dbReference type="Proteomes" id="UP001054252">
    <property type="component" value="Unassembled WGS sequence"/>
</dbReference>
<proteinExistence type="predicted"/>
<comment type="caution">
    <text evidence="2">The sequence shown here is derived from an EMBL/GenBank/DDBJ whole genome shotgun (WGS) entry which is preliminary data.</text>
</comment>
<evidence type="ECO:0000256" key="1">
    <source>
        <dbReference type="SAM" id="SignalP"/>
    </source>
</evidence>
<keyword evidence="1" id="KW-0732">Signal</keyword>
<accession>A0AAV5HIW4</accession>
<sequence>MFLSLFAAFTCVMESQDGLRDVPSLAGRFGFVFRLTLWQLKGVPIFKLLSWTGGCPS</sequence>
<dbReference type="EMBL" id="BPVZ01000001">
    <property type="protein sequence ID" value="GKU86382.1"/>
    <property type="molecule type" value="Genomic_DNA"/>
</dbReference>
<gene>
    <name evidence="2" type="ORF">SLEP1_g916</name>
</gene>
<dbReference type="AlphaFoldDB" id="A0AAV5HIW4"/>
<name>A0AAV5HIW4_9ROSI</name>
<evidence type="ECO:0000313" key="3">
    <source>
        <dbReference type="Proteomes" id="UP001054252"/>
    </source>
</evidence>
<feature type="chain" id="PRO_5043741786" evidence="1">
    <location>
        <begin position="16"/>
        <end position="57"/>
    </location>
</feature>
<reference evidence="2 3" key="1">
    <citation type="journal article" date="2021" name="Commun. Biol.">
        <title>The genome of Shorea leprosula (Dipterocarpaceae) highlights the ecological relevance of drought in aseasonal tropical rainforests.</title>
        <authorList>
            <person name="Ng K.K.S."/>
            <person name="Kobayashi M.J."/>
            <person name="Fawcett J.A."/>
            <person name="Hatakeyama M."/>
            <person name="Paape T."/>
            <person name="Ng C.H."/>
            <person name="Ang C.C."/>
            <person name="Tnah L.H."/>
            <person name="Lee C.T."/>
            <person name="Nishiyama T."/>
            <person name="Sese J."/>
            <person name="O'Brien M.J."/>
            <person name="Copetti D."/>
            <person name="Mohd Noor M.I."/>
            <person name="Ong R.C."/>
            <person name="Putra M."/>
            <person name="Sireger I.Z."/>
            <person name="Indrioko S."/>
            <person name="Kosugi Y."/>
            <person name="Izuno A."/>
            <person name="Isagi Y."/>
            <person name="Lee S.L."/>
            <person name="Shimizu K.K."/>
        </authorList>
    </citation>
    <scope>NUCLEOTIDE SEQUENCE [LARGE SCALE GENOMIC DNA]</scope>
    <source>
        <strain evidence="2">214</strain>
    </source>
</reference>
<keyword evidence="3" id="KW-1185">Reference proteome</keyword>